<reference evidence="1" key="2">
    <citation type="journal article" date="2015" name="Fish Shellfish Immunol.">
        <title>Early steps in the European eel (Anguilla anguilla)-Vibrio vulnificus interaction in the gills: Role of the RtxA13 toxin.</title>
        <authorList>
            <person name="Callol A."/>
            <person name="Pajuelo D."/>
            <person name="Ebbesson L."/>
            <person name="Teles M."/>
            <person name="MacKenzie S."/>
            <person name="Amaro C."/>
        </authorList>
    </citation>
    <scope>NUCLEOTIDE SEQUENCE</scope>
</reference>
<dbReference type="EMBL" id="GBXM01088850">
    <property type="protein sequence ID" value="JAH19727.1"/>
    <property type="molecule type" value="Transcribed_RNA"/>
</dbReference>
<evidence type="ECO:0000313" key="1">
    <source>
        <dbReference type="EMBL" id="JAH19727.1"/>
    </source>
</evidence>
<protein>
    <submittedName>
        <fullName evidence="1">Uncharacterized protein</fullName>
    </submittedName>
</protein>
<sequence length="47" mass="5421">MCLLNYLVQIHGVSFCEFVWPTTSQLSCCCFYMFSTSQLMALTVDRC</sequence>
<proteinExistence type="predicted"/>
<accession>A0A0E9QTI1</accession>
<dbReference type="AlphaFoldDB" id="A0A0E9QTI1"/>
<reference evidence="1" key="1">
    <citation type="submission" date="2014-11" db="EMBL/GenBank/DDBJ databases">
        <authorList>
            <person name="Amaro Gonzalez C."/>
        </authorList>
    </citation>
    <scope>NUCLEOTIDE SEQUENCE</scope>
</reference>
<name>A0A0E9QTI1_ANGAN</name>
<organism evidence="1">
    <name type="scientific">Anguilla anguilla</name>
    <name type="common">European freshwater eel</name>
    <name type="synonym">Muraena anguilla</name>
    <dbReference type="NCBI Taxonomy" id="7936"/>
    <lineage>
        <taxon>Eukaryota</taxon>
        <taxon>Metazoa</taxon>
        <taxon>Chordata</taxon>
        <taxon>Craniata</taxon>
        <taxon>Vertebrata</taxon>
        <taxon>Euteleostomi</taxon>
        <taxon>Actinopterygii</taxon>
        <taxon>Neopterygii</taxon>
        <taxon>Teleostei</taxon>
        <taxon>Anguilliformes</taxon>
        <taxon>Anguillidae</taxon>
        <taxon>Anguilla</taxon>
    </lineage>
</organism>